<proteinExistence type="predicted"/>
<evidence type="ECO:0000313" key="1">
    <source>
        <dbReference type="EMBL" id="MCV7070704.1"/>
    </source>
</evidence>
<dbReference type="AlphaFoldDB" id="A0A9X3BFZ6"/>
<protein>
    <submittedName>
        <fullName evidence="1">Uncharacterized protein</fullName>
    </submittedName>
</protein>
<evidence type="ECO:0000313" key="2">
    <source>
        <dbReference type="Proteomes" id="UP001140272"/>
    </source>
</evidence>
<organism evidence="1 2">
    <name type="scientific">Mycolicibacterium rufum</name>
    <dbReference type="NCBI Taxonomy" id="318424"/>
    <lineage>
        <taxon>Bacteria</taxon>
        <taxon>Bacillati</taxon>
        <taxon>Actinomycetota</taxon>
        <taxon>Actinomycetes</taxon>
        <taxon>Mycobacteriales</taxon>
        <taxon>Mycobacteriaceae</taxon>
        <taxon>Mycolicibacterium</taxon>
    </lineage>
</organism>
<sequence length="170" mass="18381">MRGLVVDAPTAHAQPALRQAAEGAGLPLIVDPLTHLFQDEQPADKGWATLSFAAARALPAEHFLDRPELTEMVRKSIAFQLDHGATILVPPYFHAKSPGDPWFQVQLAANRCAAAFLRGEGINLQVAPILAGSLKTFGARKHWAPGVDEFLRSIATLNVRYVPVALSSSR</sequence>
<accession>A0A9X3BFZ6</accession>
<feature type="non-terminal residue" evidence="1">
    <location>
        <position position="170"/>
    </location>
</feature>
<comment type="caution">
    <text evidence="1">The sequence shown here is derived from an EMBL/GenBank/DDBJ whole genome shotgun (WGS) entry which is preliminary data.</text>
</comment>
<dbReference type="EMBL" id="JACKRN010000344">
    <property type="protein sequence ID" value="MCV7070704.1"/>
    <property type="molecule type" value="Genomic_DNA"/>
</dbReference>
<reference evidence="1" key="1">
    <citation type="submission" date="2020-07" db="EMBL/GenBank/DDBJ databases">
        <authorList>
            <person name="Pettersson B.M.F."/>
            <person name="Behra P.R.K."/>
            <person name="Ramesh M."/>
            <person name="Das S."/>
            <person name="Dasgupta S."/>
            <person name="Kirsebom L.A."/>
        </authorList>
    </citation>
    <scope>NUCLEOTIDE SEQUENCE</scope>
    <source>
        <strain evidence="1">DSM 45406</strain>
    </source>
</reference>
<reference evidence="1" key="2">
    <citation type="journal article" date="2022" name="BMC Genomics">
        <title>Comparative genome analysis of mycobacteria focusing on tRNA and non-coding RNA.</title>
        <authorList>
            <person name="Behra P.R.K."/>
            <person name="Pettersson B.M.F."/>
            <person name="Ramesh M."/>
            <person name="Das S."/>
            <person name="Dasgupta S."/>
            <person name="Kirsebom L.A."/>
        </authorList>
    </citation>
    <scope>NUCLEOTIDE SEQUENCE</scope>
    <source>
        <strain evidence="1">DSM 45406</strain>
    </source>
</reference>
<gene>
    <name evidence="1" type="ORF">H7H73_09870</name>
</gene>
<dbReference type="Proteomes" id="UP001140272">
    <property type="component" value="Unassembled WGS sequence"/>
</dbReference>
<name>A0A9X3BFZ6_9MYCO</name>